<dbReference type="CDD" id="cd00143">
    <property type="entry name" value="PP2Cc"/>
    <property type="match status" value="1"/>
</dbReference>
<dbReference type="InterPro" id="IPR036457">
    <property type="entry name" value="PPM-type-like_dom_sf"/>
</dbReference>
<dbReference type="PROSITE" id="PS51746">
    <property type="entry name" value="PPM_2"/>
    <property type="match status" value="1"/>
</dbReference>
<sequence>MTPLLRIILDEVRIAAKKYPNDFGYNADKSAYKAISLMQAVIAKVNAVCMRYLDNSRLDTLPPPPRTQKEFLTVSAALRNSRRVMEDRHVEIGNLEALFDIEDERKRIEASGGTVMYWGTWRVNGQLAVSRAIGDAQYKPYVIAHPEQAALDLDGDEDFLVIACDGLWDVVSEDEVALAVYRQITADPKQGARSSPDVKLYHPQ</sequence>
<evidence type="ECO:0000259" key="1">
    <source>
        <dbReference type="PROSITE" id="PS51746"/>
    </source>
</evidence>
<proteinExistence type="predicted"/>
<organism evidence="2 3">
    <name type="scientific">Pieris macdunnoughi</name>
    <dbReference type="NCBI Taxonomy" id="345717"/>
    <lineage>
        <taxon>Eukaryota</taxon>
        <taxon>Metazoa</taxon>
        <taxon>Ecdysozoa</taxon>
        <taxon>Arthropoda</taxon>
        <taxon>Hexapoda</taxon>
        <taxon>Insecta</taxon>
        <taxon>Pterygota</taxon>
        <taxon>Neoptera</taxon>
        <taxon>Endopterygota</taxon>
        <taxon>Lepidoptera</taxon>
        <taxon>Glossata</taxon>
        <taxon>Ditrysia</taxon>
        <taxon>Papilionoidea</taxon>
        <taxon>Pieridae</taxon>
        <taxon>Pierinae</taxon>
        <taxon>Pieris</taxon>
    </lineage>
</organism>
<dbReference type="OrthoDB" id="416093at2759"/>
<dbReference type="AlphaFoldDB" id="A0A821X8G9"/>
<dbReference type="InterPro" id="IPR015655">
    <property type="entry name" value="PP2C"/>
</dbReference>
<evidence type="ECO:0000313" key="3">
    <source>
        <dbReference type="Proteomes" id="UP000663880"/>
    </source>
</evidence>
<dbReference type="PANTHER" id="PTHR13832:SF818">
    <property type="entry name" value="SD03870P"/>
    <property type="match status" value="1"/>
</dbReference>
<name>A0A821X8G9_9NEOP</name>
<reference evidence="2" key="1">
    <citation type="submission" date="2021-02" db="EMBL/GenBank/DDBJ databases">
        <authorList>
            <person name="Steward A R."/>
        </authorList>
    </citation>
    <scope>NUCLEOTIDE SEQUENCE</scope>
</reference>
<dbReference type="Gene3D" id="3.60.40.10">
    <property type="entry name" value="PPM-type phosphatase domain"/>
    <property type="match status" value="1"/>
</dbReference>
<gene>
    <name evidence="2" type="ORF">PMACD_LOCUS14517</name>
</gene>
<protein>
    <recommendedName>
        <fullName evidence="1">PPM-type phosphatase domain-containing protein</fullName>
    </recommendedName>
</protein>
<feature type="domain" description="PPM-type phosphatase" evidence="1">
    <location>
        <begin position="1"/>
        <end position="204"/>
    </location>
</feature>
<dbReference type="Proteomes" id="UP000663880">
    <property type="component" value="Unassembled WGS sequence"/>
</dbReference>
<comment type="caution">
    <text evidence="2">The sequence shown here is derived from an EMBL/GenBank/DDBJ whole genome shotgun (WGS) entry which is preliminary data.</text>
</comment>
<dbReference type="PANTHER" id="PTHR13832">
    <property type="entry name" value="PROTEIN PHOSPHATASE 2C"/>
    <property type="match status" value="1"/>
</dbReference>
<evidence type="ECO:0000313" key="2">
    <source>
        <dbReference type="EMBL" id="CAF4938600.1"/>
    </source>
</evidence>
<dbReference type="SMART" id="SM00332">
    <property type="entry name" value="PP2Cc"/>
    <property type="match status" value="1"/>
</dbReference>
<accession>A0A821X8G9</accession>
<dbReference type="SUPFAM" id="SSF81606">
    <property type="entry name" value="PP2C-like"/>
    <property type="match status" value="1"/>
</dbReference>
<dbReference type="Pfam" id="PF00481">
    <property type="entry name" value="PP2C"/>
    <property type="match status" value="1"/>
</dbReference>
<dbReference type="InterPro" id="IPR001932">
    <property type="entry name" value="PPM-type_phosphatase-like_dom"/>
</dbReference>
<keyword evidence="3" id="KW-1185">Reference proteome</keyword>
<dbReference type="EMBL" id="CAJOBZ010000065">
    <property type="protein sequence ID" value="CAF4938600.1"/>
    <property type="molecule type" value="Genomic_DNA"/>
</dbReference>
<dbReference type="GO" id="GO:0004722">
    <property type="term" value="F:protein serine/threonine phosphatase activity"/>
    <property type="evidence" value="ECO:0007669"/>
    <property type="project" value="InterPro"/>
</dbReference>